<evidence type="ECO:0000256" key="1">
    <source>
        <dbReference type="ARBA" id="ARBA00004162"/>
    </source>
</evidence>
<dbReference type="InterPro" id="IPR025713">
    <property type="entry name" value="MotB-like_N_dom"/>
</dbReference>
<evidence type="ECO:0000256" key="6">
    <source>
        <dbReference type="ARBA" id="ARBA00023136"/>
    </source>
</evidence>
<dbReference type="Gene3D" id="3.30.1330.60">
    <property type="entry name" value="OmpA-like domain"/>
    <property type="match status" value="1"/>
</dbReference>
<dbReference type="PANTHER" id="PTHR30329">
    <property type="entry name" value="STATOR ELEMENT OF FLAGELLAR MOTOR COMPLEX"/>
    <property type="match status" value="1"/>
</dbReference>
<keyword evidence="10" id="KW-0966">Cell projection</keyword>
<keyword evidence="5 8" id="KW-1133">Transmembrane helix</keyword>
<evidence type="ECO:0000313" key="10">
    <source>
        <dbReference type="EMBL" id="VAX38571.1"/>
    </source>
</evidence>
<evidence type="ECO:0000256" key="5">
    <source>
        <dbReference type="ARBA" id="ARBA00022989"/>
    </source>
</evidence>
<reference evidence="10" key="1">
    <citation type="submission" date="2018-06" db="EMBL/GenBank/DDBJ databases">
        <authorList>
            <person name="Zhirakovskaya E."/>
        </authorList>
    </citation>
    <scope>NUCLEOTIDE SEQUENCE</scope>
</reference>
<dbReference type="PROSITE" id="PS51123">
    <property type="entry name" value="OMPA_2"/>
    <property type="match status" value="1"/>
</dbReference>
<comment type="similarity">
    <text evidence="2">Belongs to the MotB family.</text>
</comment>
<evidence type="ECO:0000256" key="4">
    <source>
        <dbReference type="ARBA" id="ARBA00022692"/>
    </source>
</evidence>
<keyword evidence="10" id="KW-0969">Cilium</keyword>
<gene>
    <name evidence="10" type="ORF">MNBD_PLANCTO02-2281</name>
</gene>
<comment type="subcellular location">
    <subcellularLocation>
        <location evidence="1">Cell membrane</location>
        <topology evidence="1">Single-pass membrane protein</topology>
    </subcellularLocation>
</comment>
<evidence type="ECO:0000256" key="8">
    <source>
        <dbReference type="SAM" id="Phobius"/>
    </source>
</evidence>
<evidence type="ECO:0000256" key="3">
    <source>
        <dbReference type="ARBA" id="ARBA00022475"/>
    </source>
</evidence>
<keyword evidence="4 8" id="KW-0812">Transmembrane</keyword>
<proteinExistence type="inferred from homology"/>
<keyword evidence="10" id="KW-0282">Flagellum</keyword>
<sequence>MDEIKDDPAPGVPEWVVTYGDMMSLLLTFFIMLVSMSELKQEGEVRAALDAMREAFGADMGESGVMGPSSQTTSTLSKLRSESDRSDGGVKKASRTSAGISGAYGPAIRINHGTTVTLGGASLFHGFEAALNDSLKKNIRIFADVIKSYPNKIVIRGHASPEPVPPNTPFSIGWIKRKGEVPDQMDLSFARAQSVANYLVLQGIDEKRLVITAAGDKEPRVRSRDIKRQQKNHRVDLFLIDSYISPPQ</sequence>
<protein>
    <submittedName>
        <fullName evidence="10">Flagellar motor rotation protein MotB</fullName>
    </submittedName>
</protein>
<dbReference type="GO" id="GO:0005886">
    <property type="term" value="C:plasma membrane"/>
    <property type="evidence" value="ECO:0007669"/>
    <property type="project" value="UniProtKB-SubCell"/>
</dbReference>
<dbReference type="InterPro" id="IPR036737">
    <property type="entry name" value="OmpA-like_sf"/>
</dbReference>
<evidence type="ECO:0000256" key="2">
    <source>
        <dbReference type="ARBA" id="ARBA00008914"/>
    </source>
</evidence>
<dbReference type="Pfam" id="PF13677">
    <property type="entry name" value="MotB_plug"/>
    <property type="match status" value="1"/>
</dbReference>
<feature type="transmembrane region" description="Helical" evidence="8">
    <location>
        <begin position="16"/>
        <end position="36"/>
    </location>
</feature>
<dbReference type="AlphaFoldDB" id="A0A3B1DI33"/>
<feature type="compositionally biased region" description="Polar residues" evidence="7">
    <location>
        <begin position="68"/>
        <end position="78"/>
    </location>
</feature>
<dbReference type="InterPro" id="IPR050330">
    <property type="entry name" value="Bact_OuterMem_StrucFunc"/>
</dbReference>
<name>A0A3B1DI33_9ZZZZ</name>
<dbReference type="PANTHER" id="PTHR30329:SF21">
    <property type="entry name" value="LIPOPROTEIN YIAD-RELATED"/>
    <property type="match status" value="1"/>
</dbReference>
<feature type="domain" description="OmpA-like" evidence="9">
    <location>
        <begin position="111"/>
        <end position="243"/>
    </location>
</feature>
<dbReference type="Pfam" id="PF00691">
    <property type="entry name" value="OmpA"/>
    <property type="match status" value="1"/>
</dbReference>
<dbReference type="InterPro" id="IPR006665">
    <property type="entry name" value="OmpA-like"/>
</dbReference>
<feature type="region of interest" description="Disordered" evidence="7">
    <location>
        <begin position="60"/>
        <end position="96"/>
    </location>
</feature>
<evidence type="ECO:0000259" key="9">
    <source>
        <dbReference type="PROSITE" id="PS51123"/>
    </source>
</evidence>
<keyword evidence="6 8" id="KW-0472">Membrane</keyword>
<evidence type="ECO:0000256" key="7">
    <source>
        <dbReference type="SAM" id="MobiDB-lite"/>
    </source>
</evidence>
<keyword evidence="3" id="KW-1003">Cell membrane</keyword>
<dbReference type="EMBL" id="UOGL01000224">
    <property type="protein sequence ID" value="VAX38571.1"/>
    <property type="molecule type" value="Genomic_DNA"/>
</dbReference>
<dbReference type="SUPFAM" id="SSF103088">
    <property type="entry name" value="OmpA-like"/>
    <property type="match status" value="1"/>
</dbReference>
<organism evidence="10">
    <name type="scientific">hydrothermal vent metagenome</name>
    <dbReference type="NCBI Taxonomy" id="652676"/>
    <lineage>
        <taxon>unclassified sequences</taxon>
        <taxon>metagenomes</taxon>
        <taxon>ecological metagenomes</taxon>
    </lineage>
</organism>
<feature type="compositionally biased region" description="Basic and acidic residues" evidence="7">
    <location>
        <begin position="79"/>
        <end position="90"/>
    </location>
</feature>
<dbReference type="CDD" id="cd07185">
    <property type="entry name" value="OmpA_C-like"/>
    <property type="match status" value="1"/>
</dbReference>
<accession>A0A3B1DI33</accession>